<evidence type="ECO:0000313" key="1">
    <source>
        <dbReference type="EMBL" id="CAG8479366.1"/>
    </source>
</evidence>
<sequence length="594" mass="69353">EFMSLTANSVTTMFDSSVDQKKSILPTPLTHTNVLQDIINSVTNYLIDEIIFFKDHMGIYDEESFACQIAKFYVAVSEYDTSSFIPSPVVTTDLNGSKMFYCTWGALPSRWLYVLNSPTDIYGDVQEILAGIRYAYVIYYDLRDAVKAYKFLRYQDAPHNQRRLEIQFSSKQCAVQELSKIKGNECDWANEGVIMVSWIGAQSIQYTVLDRFAQVGTIRFARSFLVGQTLVFLIEYYDTRAARASKESINGIIIEGVQIRVQYYDAGSHSWDVVAEDFKYHQKTGLTIPPPLCQFLVAPSPGLENRSQVFPSPPENSTVISSGNRTIPERNTLDIERIKNGLDDRTTFMIRNIPNKYTQRMLLDWLDETHCGQYDFVYLRIDLKNKCNVGYAFINFVDIGVVPSFVEARVGKKWYWNLSLDYFALFHILSYATFYLYEDVANDDHEQDEDRNHNCFAKARNHKVGSYKYFEFGNHRVDYVDYDFGSARLDNAENRETGNHYWFVEARNHNIGNYNYFEFGDYRVDYVDYDFEYCFGSERLDNAENREAGNHYWFVEARNHNIGNYNYFEFGDYRVDYGFEHYFDSNCFVETQNY</sequence>
<feature type="non-terminal residue" evidence="1">
    <location>
        <position position="1"/>
    </location>
</feature>
<reference evidence="1" key="1">
    <citation type="submission" date="2021-06" db="EMBL/GenBank/DDBJ databases">
        <authorList>
            <person name="Kallberg Y."/>
            <person name="Tangrot J."/>
            <person name="Rosling A."/>
        </authorList>
    </citation>
    <scope>NUCLEOTIDE SEQUENCE</scope>
    <source>
        <strain evidence="1">MA461A</strain>
    </source>
</reference>
<comment type="caution">
    <text evidence="1">The sequence shown here is derived from an EMBL/GenBank/DDBJ whole genome shotgun (WGS) entry which is preliminary data.</text>
</comment>
<organism evidence="1 2">
    <name type="scientific">Racocetra persica</name>
    <dbReference type="NCBI Taxonomy" id="160502"/>
    <lineage>
        <taxon>Eukaryota</taxon>
        <taxon>Fungi</taxon>
        <taxon>Fungi incertae sedis</taxon>
        <taxon>Mucoromycota</taxon>
        <taxon>Glomeromycotina</taxon>
        <taxon>Glomeromycetes</taxon>
        <taxon>Diversisporales</taxon>
        <taxon>Gigasporaceae</taxon>
        <taxon>Racocetra</taxon>
    </lineage>
</organism>
<dbReference type="EMBL" id="CAJVQC010000744">
    <property type="protein sequence ID" value="CAG8479366.1"/>
    <property type="molecule type" value="Genomic_DNA"/>
</dbReference>
<dbReference type="Proteomes" id="UP000789920">
    <property type="component" value="Unassembled WGS sequence"/>
</dbReference>
<protein>
    <submittedName>
        <fullName evidence="1">7092_t:CDS:1</fullName>
    </submittedName>
</protein>
<proteinExistence type="predicted"/>
<gene>
    <name evidence="1" type="ORF">RPERSI_LOCUS914</name>
</gene>
<evidence type="ECO:0000313" key="2">
    <source>
        <dbReference type="Proteomes" id="UP000789920"/>
    </source>
</evidence>
<accession>A0ACA9KM77</accession>
<name>A0ACA9KM77_9GLOM</name>
<keyword evidence="2" id="KW-1185">Reference proteome</keyword>